<dbReference type="Gene3D" id="3.40.640.10">
    <property type="entry name" value="Type I PLP-dependent aspartate aminotransferase-like (Major domain)"/>
    <property type="match status" value="1"/>
</dbReference>
<evidence type="ECO:0000256" key="5">
    <source>
        <dbReference type="ARBA" id="ARBA00022898"/>
    </source>
</evidence>
<accession>A0A365U641</accession>
<dbReference type="AlphaFoldDB" id="A0A365U641"/>
<dbReference type="PIRSF" id="PIRSF000521">
    <property type="entry name" value="Transaminase_4ab_Lys_Orn"/>
    <property type="match status" value="1"/>
</dbReference>
<keyword evidence="5 6" id="KW-0663">Pyridoxal phosphate</keyword>
<dbReference type="InterPro" id="IPR049704">
    <property type="entry name" value="Aminotrans_3_PPA_site"/>
</dbReference>
<name>A0A365U641_9RHOB</name>
<proteinExistence type="inferred from homology"/>
<evidence type="ECO:0000256" key="2">
    <source>
        <dbReference type="ARBA" id="ARBA00008954"/>
    </source>
</evidence>
<dbReference type="PROSITE" id="PS00600">
    <property type="entry name" value="AA_TRANSFER_CLASS_3"/>
    <property type="match status" value="1"/>
</dbReference>
<evidence type="ECO:0000256" key="4">
    <source>
        <dbReference type="ARBA" id="ARBA00022679"/>
    </source>
</evidence>
<evidence type="ECO:0000256" key="3">
    <source>
        <dbReference type="ARBA" id="ARBA00022576"/>
    </source>
</evidence>
<dbReference type="PANTHER" id="PTHR42684:SF3">
    <property type="entry name" value="ADENOSYLMETHIONINE-8-AMINO-7-OXONONANOATE AMINOTRANSFERASE"/>
    <property type="match status" value="1"/>
</dbReference>
<dbReference type="InterPro" id="IPR015421">
    <property type="entry name" value="PyrdxlP-dep_Trfase_major"/>
</dbReference>
<reference evidence="7 8" key="1">
    <citation type="submission" date="2018-07" db="EMBL/GenBank/DDBJ databases">
        <title>Rhodosalinus sp. strain E84T genomic sequence and assembly.</title>
        <authorList>
            <person name="Liu Z.-W."/>
            <person name="Lu D.-C."/>
        </authorList>
    </citation>
    <scope>NUCLEOTIDE SEQUENCE [LARGE SCALE GENOMIC DNA]</scope>
    <source>
        <strain evidence="7 8">E84</strain>
    </source>
</reference>
<dbReference type="InterPro" id="IPR015422">
    <property type="entry name" value="PyrdxlP-dep_Trfase_small"/>
</dbReference>
<keyword evidence="3 7" id="KW-0032">Aminotransferase</keyword>
<gene>
    <name evidence="7" type="ORF">DRV85_14225</name>
</gene>
<dbReference type="NCBIfam" id="NF004767">
    <property type="entry name" value="PRK06105.1"/>
    <property type="match status" value="1"/>
</dbReference>
<comment type="cofactor">
    <cofactor evidence="1">
        <name>pyridoxal 5'-phosphate</name>
        <dbReference type="ChEBI" id="CHEBI:597326"/>
    </cofactor>
</comment>
<evidence type="ECO:0000313" key="7">
    <source>
        <dbReference type="EMBL" id="RBI83806.1"/>
    </source>
</evidence>
<keyword evidence="8" id="KW-1185">Reference proteome</keyword>
<dbReference type="PANTHER" id="PTHR42684">
    <property type="entry name" value="ADENOSYLMETHIONINE-8-AMINO-7-OXONONANOATE AMINOTRANSFERASE"/>
    <property type="match status" value="1"/>
</dbReference>
<dbReference type="GO" id="GO:0009102">
    <property type="term" value="P:biotin biosynthetic process"/>
    <property type="evidence" value="ECO:0007669"/>
    <property type="project" value="TreeGrafter"/>
</dbReference>
<comment type="similarity">
    <text evidence="2 6">Belongs to the class-III pyridoxal-phosphate-dependent aminotransferase family.</text>
</comment>
<evidence type="ECO:0000313" key="8">
    <source>
        <dbReference type="Proteomes" id="UP000253370"/>
    </source>
</evidence>
<dbReference type="GO" id="GO:0004015">
    <property type="term" value="F:adenosylmethionine-8-amino-7-oxononanoate transaminase activity"/>
    <property type="evidence" value="ECO:0007669"/>
    <property type="project" value="TreeGrafter"/>
</dbReference>
<organism evidence="7 8">
    <name type="scientific">Rhodosalinus halophilus</name>
    <dbReference type="NCBI Taxonomy" id="2259333"/>
    <lineage>
        <taxon>Bacteria</taxon>
        <taxon>Pseudomonadati</taxon>
        <taxon>Pseudomonadota</taxon>
        <taxon>Alphaproteobacteria</taxon>
        <taxon>Rhodobacterales</taxon>
        <taxon>Paracoccaceae</taxon>
        <taxon>Rhodosalinus</taxon>
    </lineage>
</organism>
<dbReference type="CDD" id="cd00610">
    <property type="entry name" value="OAT_like"/>
    <property type="match status" value="1"/>
</dbReference>
<dbReference type="Proteomes" id="UP000253370">
    <property type="component" value="Unassembled WGS sequence"/>
</dbReference>
<dbReference type="GO" id="GO:0009448">
    <property type="term" value="P:gamma-aminobutyric acid metabolic process"/>
    <property type="evidence" value="ECO:0007669"/>
    <property type="project" value="TreeGrafter"/>
</dbReference>
<sequence>MLDAGAKGGPMSQLYPFTDPQAAAPRRIVSGHGIRVRDDQGREFIDAVAALWCASLGFDDARLRRAASEQMAELAYYHSFMGRTPAVTERLADRLVARLPAPLSQVFFATSGSEAVESAAKIARYYQSARGRPDKMRFIAREGAYHGSGQMSAALTGLSYCHTGFGLPLPAVLRTGRPHHFRDAEPGESEIAFSKRRARELDALIRAEDAGTIAAFIGEPAMGAGGVILPPEGYWAEIQEVLARHDILLIADEIITGFGRTGEWFGCETWGIRPDMMTLAKQLTASYFPLSAVAISGEMARAIGGFAHQHGTFGHGFTYGGHPVGSAVALETLDIYEEMDLPAQVARLGAHLGRRLARLADRPGIGQLRRQGLLAAVEMTRAEDAARVAAEAEQRGVFFRLIGPVLAIAPPYVATPEDLDAIMDVMEAALDACAVEVAGVP</sequence>
<dbReference type="SUPFAM" id="SSF53383">
    <property type="entry name" value="PLP-dependent transferases"/>
    <property type="match status" value="1"/>
</dbReference>
<protein>
    <submittedName>
        <fullName evidence="7">Aspartate aminotransferase family protein</fullName>
    </submittedName>
</protein>
<dbReference type="InterPro" id="IPR005814">
    <property type="entry name" value="Aminotrans_3"/>
</dbReference>
<dbReference type="Pfam" id="PF00202">
    <property type="entry name" value="Aminotran_3"/>
    <property type="match status" value="1"/>
</dbReference>
<evidence type="ECO:0000256" key="6">
    <source>
        <dbReference type="RuleBase" id="RU003560"/>
    </source>
</evidence>
<dbReference type="Gene3D" id="3.90.1150.10">
    <property type="entry name" value="Aspartate Aminotransferase, domain 1"/>
    <property type="match status" value="1"/>
</dbReference>
<dbReference type="InterPro" id="IPR015424">
    <property type="entry name" value="PyrdxlP-dep_Trfase"/>
</dbReference>
<dbReference type="FunFam" id="3.40.640.10:FF:000014">
    <property type="entry name" value="Adenosylmethionine-8-amino-7-oxononanoate aminotransferase, probable"/>
    <property type="match status" value="1"/>
</dbReference>
<comment type="caution">
    <text evidence="7">The sequence shown here is derived from an EMBL/GenBank/DDBJ whole genome shotgun (WGS) entry which is preliminary data.</text>
</comment>
<dbReference type="GO" id="GO:0030170">
    <property type="term" value="F:pyridoxal phosphate binding"/>
    <property type="evidence" value="ECO:0007669"/>
    <property type="project" value="InterPro"/>
</dbReference>
<dbReference type="EMBL" id="QNTQ01000014">
    <property type="protein sequence ID" value="RBI83806.1"/>
    <property type="molecule type" value="Genomic_DNA"/>
</dbReference>
<evidence type="ECO:0000256" key="1">
    <source>
        <dbReference type="ARBA" id="ARBA00001933"/>
    </source>
</evidence>
<keyword evidence="4 7" id="KW-0808">Transferase</keyword>